<evidence type="ECO:0000313" key="3">
    <source>
        <dbReference type="Proteomes" id="UP000215914"/>
    </source>
</evidence>
<sequence length="40" mass="4457">MPEVEPVIEHVESVAAETTGRYSLPPRANRGVPPKRYLLP</sequence>
<dbReference type="Proteomes" id="UP000215914">
    <property type="component" value="Unassembled WGS sequence"/>
</dbReference>
<gene>
    <name evidence="2" type="ORF">HanXRQr2_Chr07g0298591</name>
</gene>
<organism evidence="2 3">
    <name type="scientific">Helianthus annuus</name>
    <name type="common">Common sunflower</name>
    <dbReference type="NCBI Taxonomy" id="4232"/>
    <lineage>
        <taxon>Eukaryota</taxon>
        <taxon>Viridiplantae</taxon>
        <taxon>Streptophyta</taxon>
        <taxon>Embryophyta</taxon>
        <taxon>Tracheophyta</taxon>
        <taxon>Spermatophyta</taxon>
        <taxon>Magnoliopsida</taxon>
        <taxon>eudicotyledons</taxon>
        <taxon>Gunneridae</taxon>
        <taxon>Pentapetalae</taxon>
        <taxon>asterids</taxon>
        <taxon>campanulids</taxon>
        <taxon>Asterales</taxon>
        <taxon>Asteraceae</taxon>
        <taxon>Asteroideae</taxon>
        <taxon>Heliantheae alliance</taxon>
        <taxon>Heliantheae</taxon>
        <taxon>Helianthus</taxon>
    </lineage>
</organism>
<name>A0A9K3IL91_HELAN</name>
<evidence type="ECO:0000313" key="2">
    <source>
        <dbReference type="EMBL" id="KAF5798917.1"/>
    </source>
</evidence>
<comment type="caution">
    <text evidence="2">The sequence shown here is derived from an EMBL/GenBank/DDBJ whole genome shotgun (WGS) entry which is preliminary data.</text>
</comment>
<proteinExistence type="predicted"/>
<dbReference type="Gramene" id="mRNA:HanXRQr2_Chr07g0298591">
    <property type="protein sequence ID" value="mRNA:HanXRQr2_Chr07g0298591"/>
    <property type="gene ID" value="HanXRQr2_Chr07g0298591"/>
</dbReference>
<dbReference type="EMBL" id="MNCJ02000322">
    <property type="protein sequence ID" value="KAF5798917.1"/>
    <property type="molecule type" value="Genomic_DNA"/>
</dbReference>
<protein>
    <submittedName>
        <fullName evidence="2">Uncharacterized protein</fullName>
    </submittedName>
</protein>
<dbReference type="AlphaFoldDB" id="A0A9K3IL91"/>
<accession>A0A9K3IL91</accession>
<keyword evidence="3" id="KW-1185">Reference proteome</keyword>
<reference evidence="2" key="2">
    <citation type="submission" date="2020-06" db="EMBL/GenBank/DDBJ databases">
        <title>Helianthus annuus Genome sequencing and assembly Release 2.</title>
        <authorList>
            <person name="Gouzy J."/>
            <person name="Langlade N."/>
            <person name="Munos S."/>
        </authorList>
    </citation>
    <scope>NUCLEOTIDE SEQUENCE</scope>
    <source>
        <tissue evidence="2">Leaves</tissue>
    </source>
</reference>
<feature type="region of interest" description="Disordered" evidence="1">
    <location>
        <begin position="15"/>
        <end position="40"/>
    </location>
</feature>
<evidence type="ECO:0000256" key="1">
    <source>
        <dbReference type="SAM" id="MobiDB-lite"/>
    </source>
</evidence>
<reference evidence="2" key="1">
    <citation type="journal article" date="2017" name="Nature">
        <title>The sunflower genome provides insights into oil metabolism, flowering and Asterid evolution.</title>
        <authorList>
            <person name="Badouin H."/>
            <person name="Gouzy J."/>
            <person name="Grassa C.J."/>
            <person name="Murat F."/>
            <person name="Staton S.E."/>
            <person name="Cottret L."/>
            <person name="Lelandais-Briere C."/>
            <person name="Owens G.L."/>
            <person name="Carrere S."/>
            <person name="Mayjonade B."/>
            <person name="Legrand L."/>
            <person name="Gill N."/>
            <person name="Kane N.C."/>
            <person name="Bowers J.E."/>
            <person name="Hubner S."/>
            <person name="Bellec A."/>
            <person name="Berard A."/>
            <person name="Berges H."/>
            <person name="Blanchet N."/>
            <person name="Boniface M.C."/>
            <person name="Brunel D."/>
            <person name="Catrice O."/>
            <person name="Chaidir N."/>
            <person name="Claudel C."/>
            <person name="Donnadieu C."/>
            <person name="Faraut T."/>
            <person name="Fievet G."/>
            <person name="Helmstetter N."/>
            <person name="King M."/>
            <person name="Knapp S.J."/>
            <person name="Lai Z."/>
            <person name="Le Paslier M.C."/>
            <person name="Lippi Y."/>
            <person name="Lorenzon L."/>
            <person name="Mandel J.R."/>
            <person name="Marage G."/>
            <person name="Marchand G."/>
            <person name="Marquand E."/>
            <person name="Bret-Mestries E."/>
            <person name="Morien E."/>
            <person name="Nambeesan S."/>
            <person name="Nguyen T."/>
            <person name="Pegot-Espagnet P."/>
            <person name="Pouilly N."/>
            <person name="Raftis F."/>
            <person name="Sallet E."/>
            <person name="Schiex T."/>
            <person name="Thomas J."/>
            <person name="Vandecasteele C."/>
            <person name="Vares D."/>
            <person name="Vear F."/>
            <person name="Vautrin S."/>
            <person name="Crespi M."/>
            <person name="Mangin B."/>
            <person name="Burke J.M."/>
            <person name="Salse J."/>
            <person name="Munos S."/>
            <person name="Vincourt P."/>
            <person name="Rieseberg L.H."/>
            <person name="Langlade N.B."/>
        </authorList>
    </citation>
    <scope>NUCLEOTIDE SEQUENCE</scope>
    <source>
        <tissue evidence="2">Leaves</tissue>
    </source>
</reference>